<organism evidence="1 2">
    <name type="scientific">Nocardia goodfellowii</name>
    <dbReference type="NCBI Taxonomy" id="882446"/>
    <lineage>
        <taxon>Bacteria</taxon>
        <taxon>Bacillati</taxon>
        <taxon>Actinomycetota</taxon>
        <taxon>Actinomycetes</taxon>
        <taxon>Mycobacteriales</taxon>
        <taxon>Nocardiaceae</taxon>
        <taxon>Nocardia</taxon>
    </lineage>
</organism>
<accession>A0ABS4QEP9</accession>
<proteinExistence type="predicted"/>
<evidence type="ECO:0000313" key="1">
    <source>
        <dbReference type="EMBL" id="MBP2190173.1"/>
    </source>
</evidence>
<dbReference type="RefSeq" id="WP_209889938.1">
    <property type="nucleotide sequence ID" value="NZ_JAGGMR010000001.1"/>
</dbReference>
<keyword evidence="2" id="KW-1185">Reference proteome</keyword>
<reference evidence="1 2" key="1">
    <citation type="submission" date="2021-03" db="EMBL/GenBank/DDBJ databases">
        <title>Sequencing the genomes of 1000 actinobacteria strains.</title>
        <authorList>
            <person name="Klenk H.-P."/>
        </authorList>
    </citation>
    <scope>NUCLEOTIDE SEQUENCE [LARGE SCALE GENOMIC DNA]</scope>
    <source>
        <strain evidence="1 2">DSM 45516</strain>
    </source>
</reference>
<evidence type="ECO:0000313" key="2">
    <source>
        <dbReference type="Proteomes" id="UP001519325"/>
    </source>
</evidence>
<protein>
    <submittedName>
        <fullName evidence="1">Uncharacterized protein</fullName>
    </submittedName>
</protein>
<gene>
    <name evidence="1" type="ORF">BJ987_003074</name>
</gene>
<dbReference type="EMBL" id="JAGGMR010000001">
    <property type="protein sequence ID" value="MBP2190173.1"/>
    <property type="molecule type" value="Genomic_DNA"/>
</dbReference>
<dbReference type="Proteomes" id="UP001519325">
    <property type="component" value="Unassembled WGS sequence"/>
</dbReference>
<comment type="caution">
    <text evidence="1">The sequence shown here is derived from an EMBL/GenBank/DDBJ whole genome shotgun (WGS) entry which is preliminary data.</text>
</comment>
<sequence>MRQTASEASTLDAAPNQSTVALIGEPQGMRDGGDRFTVNDATLVVLERFRLAAEVSAAD</sequence>
<name>A0ABS4QEP9_9NOCA</name>